<dbReference type="InterPro" id="IPR028231">
    <property type="entry name" value="Spt6_YqgF"/>
</dbReference>
<feature type="domain" description="Helix-turn-helix DNA-binding" evidence="5">
    <location>
        <begin position="315"/>
        <end position="421"/>
    </location>
</feature>
<dbReference type="Pfam" id="PF14639">
    <property type="entry name" value="YqgF"/>
    <property type="match status" value="1"/>
</dbReference>
<organism evidence="6 7">
    <name type="scientific">Lepeophtheirus salmonis</name>
    <name type="common">Salmon louse</name>
    <name type="synonym">Caligus salmonis</name>
    <dbReference type="NCBI Taxonomy" id="72036"/>
    <lineage>
        <taxon>Eukaryota</taxon>
        <taxon>Metazoa</taxon>
        <taxon>Ecdysozoa</taxon>
        <taxon>Arthropoda</taxon>
        <taxon>Crustacea</taxon>
        <taxon>Multicrustacea</taxon>
        <taxon>Hexanauplia</taxon>
        <taxon>Copepoda</taxon>
        <taxon>Siphonostomatoida</taxon>
        <taxon>Caligidae</taxon>
        <taxon>Lepeophtheirus</taxon>
    </lineage>
</organism>
<dbReference type="GO" id="GO:0034728">
    <property type="term" value="P:nucleosome organization"/>
    <property type="evidence" value="ECO:0007669"/>
    <property type="project" value="TreeGrafter"/>
</dbReference>
<dbReference type="Proteomes" id="UP000675881">
    <property type="component" value="Chromosome 11"/>
</dbReference>
<feature type="compositionally biased region" description="Acidic residues" evidence="1">
    <location>
        <begin position="507"/>
        <end position="530"/>
    </location>
</feature>
<feature type="compositionally biased region" description="Acidic residues" evidence="1">
    <location>
        <begin position="169"/>
        <end position="188"/>
    </location>
</feature>
<dbReference type="EMBL" id="HG994590">
    <property type="protein sequence ID" value="CAF2810776.1"/>
    <property type="molecule type" value="Genomic_DNA"/>
</dbReference>
<dbReference type="PANTHER" id="PTHR10145:SF6">
    <property type="entry name" value="TRANSCRIPTION ELONGATION FACTOR SPT6"/>
    <property type="match status" value="1"/>
</dbReference>
<accession>A0A7R8CJF3</accession>
<dbReference type="Gene3D" id="3.30.420.140">
    <property type="entry name" value="YqgF/RNase H-like domain"/>
    <property type="match status" value="1"/>
</dbReference>
<dbReference type="InterPro" id="IPR023319">
    <property type="entry name" value="Tex-like_HTH_dom_sf"/>
</dbReference>
<feature type="region of interest" description="Disordered" evidence="1">
    <location>
        <begin position="1"/>
        <end position="188"/>
    </location>
</feature>
<dbReference type="Gene3D" id="1.10.3500.10">
    <property type="entry name" value="Tex N-terminal region-like"/>
    <property type="match status" value="1"/>
</dbReference>
<dbReference type="GO" id="GO:0031491">
    <property type="term" value="F:nucleosome binding"/>
    <property type="evidence" value="ECO:0007669"/>
    <property type="project" value="TreeGrafter"/>
</dbReference>
<dbReference type="InterPro" id="IPR037027">
    <property type="entry name" value="YqgF/RNaseH-like_dom_sf"/>
</dbReference>
<dbReference type="PANTHER" id="PTHR10145">
    <property type="entry name" value="TRANSCRIPTION ELONGATION FACTOR SPT6"/>
    <property type="match status" value="1"/>
</dbReference>
<dbReference type="SUPFAM" id="SSF158832">
    <property type="entry name" value="Tex N-terminal region-like"/>
    <property type="match status" value="1"/>
</dbReference>
<feature type="domain" description="Transcription elongation factor Spt6 helix-hairpin-helix motif" evidence="3">
    <location>
        <begin position="891"/>
        <end position="943"/>
    </location>
</feature>
<feature type="compositionally biased region" description="Acidic residues" evidence="1">
    <location>
        <begin position="107"/>
        <end position="118"/>
    </location>
</feature>
<evidence type="ECO:0000259" key="3">
    <source>
        <dbReference type="Pfam" id="PF14635"/>
    </source>
</evidence>
<dbReference type="InterPro" id="IPR028088">
    <property type="entry name" value="Spt6_HTH_DNA-bd_dom"/>
</dbReference>
<sequence>MNETGLFRDTYVSLRRGSRSVMADFMDQEAVEDSEEEMSAEESSSRRPKGKKKKKKHSRQLSSDEEEEEEDEDEEKAQEKESVSGSDTGESSSRRRKKKRRKRRSEDEEDIDEEDMELLQENLGIKIQKKRKRIRMGSGSEEDSDGESRIASQRSTSSVATSSKAGFIDSEEEAEKAMEEDEDDGFIVDEDGVPIQKRRRKRRRLIYLKIVQDNLPRIFLEWPFDYEEFEDDRVEEESDDEEEDDYDDEEAAEARRLKKLKKQKRKSAKTIFEIFEPRELELRHFTDLDNEVRNTDIPERMQLRSIPVTSVPEGSDELDREAEWIFKYGFIKPTISKQDGYSRDDCQEWVRKDRTVEKIKKALDFMRQQFHEVPFIAFYRKEYVEPELKINDLWRVYFMDENWCQLQSRKKNLRKLFKSMQNWQGEQLVADMDKPIPEGMRILSNEDLQNIDNIESYEELKDMDLFFKLYYSKDLEAMQIAIKQKRREAREAKRSNRKKKTKIITNEDGEEIQVTDEESPVLDSEDSATDDQDLLRQASKNDPYSICRKYGLIGMSKRFGLTPEQFAENLRDGYQRHDLDQEPSEPLEVAAEYVNQKFKDPNDVLKAVQVCCCNAIKQRAGGLTEIDESHYCYSMKYLKNKLVRNLSGTQWLNLTAAEDQKLITITIATEIPSLSGNKQRNHLEEAKELYKHDGFSKHVTEWNNLRAECIETTFKEIIYPVLRQELRIRLTREAKDVSFEEEDEDDWDSSGGCRVMSISYENDTDVASYAVCIGVNGEVIDFFKNGGLAYENFIIQKRPHVIVVGAIDRDAVRVRYDVEAVVHELVEGEHQFPKIGVFLMDDNLAKVYSNSTRASQDFRDYPNVLRQGISLARRMQDPLIEFSQLAGPENEILCLNFHPLQNRLEEEELLEAINIEFINRTNEVGVDINECVSRPQTSNLVQFCWWARSTKRCCSSQNFKTNAVISKTGKSTTTRYPLSYGS</sequence>
<evidence type="ECO:0000313" key="6">
    <source>
        <dbReference type="EMBL" id="CAF2810776.1"/>
    </source>
</evidence>
<feature type="compositionally biased region" description="Basic residues" evidence="1">
    <location>
        <begin position="94"/>
        <end position="103"/>
    </location>
</feature>
<feature type="compositionally biased region" description="Acidic residues" evidence="1">
    <location>
        <begin position="63"/>
        <end position="76"/>
    </location>
</feature>
<dbReference type="GO" id="GO:0008023">
    <property type="term" value="C:transcription elongation factor complex"/>
    <property type="evidence" value="ECO:0007669"/>
    <property type="project" value="TreeGrafter"/>
</dbReference>
<dbReference type="Pfam" id="PF14632">
    <property type="entry name" value="SPT6_acidic"/>
    <property type="match status" value="1"/>
</dbReference>
<dbReference type="SUPFAM" id="SSF53098">
    <property type="entry name" value="Ribonuclease H-like"/>
    <property type="match status" value="1"/>
</dbReference>
<dbReference type="GO" id="GO:0042393">
    <property type="term" value="F:histone binding"/>
    <property type="evidence" value="ECO:0007669"/>
    <property type="project" value="TreeGrafter"/>
</dbReference>
<evidence type="ECO:0000259" key="2">
    <source>
        <dbReference type="Pfam" id="PF14632"/>
    </source>
</evidence>
<reference evidence="6" key="1">
    <citation type="submission" date="2021-02" db="EMBL/GenBank/DDBJ databases">
        <authorList>
            <person name="Bekaert M."/>
        </authorList>
    </citation>
    <scope>NUCLEOTIDE SEQUENCE</scope>
    <source>
        <strain evidence="6">IoA-00</strain>
    </source>
</reference>
<feature type="region of interest" description="Disordered" evidence="1">
    <location>
        <begin position="487"/>
        <end position="530"/>
    </location>
</feature>
<name>A0A7R8CJF3_LEPSM</name>
<feature type="domain" description="Transcription elongation factor Spt6 YqgF" evidence="4">
    <location>
        <begin position="753"/>
        <end position="885"/>
    </location>
</feature>
<gene>
    <name evidence="6" type="ORF">LSAA_2960</name>
</gene>
<dbReference type="Pfam" id="PF14641">
    <property type="entry name" value="HTH_44"/>
    <property type="match status" value="1"/>
</dbReference>
<feature type="compositionally biased region" description="Low complexity" evidence="1">
    <location>
        <begin position="151"/>
        <end position="163"/>
    </location>
</feature>
<evidence type="ECO:0000313" key="7">
    <source>
        <dbReference type="Proteomes" id="UP000675881"/>
    </source>
</evidence>
<feature type="region of interest" description="Disordered" evidence="1">
    <location>
        <begin position="231"/>
        <end position="251"/>
    </location>
</feature>
<dbReference type="GO" id="GO:0003677">
    <property type="term" value="F:DNA binding"/>
    <property type="evidence" value="ECO:0007669"/>
    <property type="project" value="InterPro"/>
</dbReference>
<dbReference type="InterPro" id="IPR028083">
    <property type="entry name" value="Spt6_acidic_N_dom"/>
</dbReference>
<evidence type="ECO:0000259" key="4">
    <source>
        <dbReference type="Pfam" id="PF14639"/>
    </source>
</evidence>
<dbReference type="InterPro" id="IPR017072">
    <property type="entry name" value="TF_Spt6"/>
</dbReference>
<dbReference type="InterPro" id="IPR032706">
    <property type="entry name" value="Spt6_HHH"/>
</dbReference>
<dbReference type="Gene3D" id="1.10.10.650">
    <property type="entry name" value="RuvA domain 2-like"/>
    <property type="match status" value="1"/>
</dbReference>
<proteinExistence type="predicted"/>
<protein>
    <submittedName>
        <fullName evidence="6">SUPT6H</fullName>
    </submittedName>
</protein>
<dbReference type="Pfam" id="PF14635">
    <property type="entry name" value="HHH_7"/>
    <property type="match status" value="1"/>
</dbReference>
<feature type="compositionally biased region" description="Basic residues" evidence="1">
    <location>
        <begin position="46"/>
        <end position="59"/>
    </location>
</feature>
<dbReference type="GO" id="GO:0140673">
    <property type="term" value="P:transcription elongation-coupled chromatin remodeling"/>
    <property type="evidence" value="ECO:0007669"/>
    <property type="project" value="InterPro"/>
</dbReference>
<keyword evidence="7" id="KW-1185">Reference proteome</keyword>
<dbReference type="FunFam" id="1.10.10.650:FF:000002">
    <property type="entry name" value="Transcription elongation factor spt6"/>
    <property type="match status" value="1"/>
</dbReference>
<evidence type="ECO:0000256" key="1">
    <source>
        <dbReference type="SAM" id="MobiDB-lite"/>
    </source>
</evidence>
<dbReference type="InterPro" id="IPR012337">
    <property type="entry name" value="RNaseH-like_sf"/>
</dbReference>
<dbReference type="InterPro" id="IPR023323">
    <property type="entry name" value="Tex-like_dom_sf"/>
</dbReference>
<evidence type="ECO:0000259" key="5">
    <source>
        <dbReference type="Pfam" id="PF14641"/>
    </source>
</evidence>
<dbReference type="OrthoDB" id="343921at2759"/>
<feature type="domain" description="Spt6 acidic N-terminal" evidence="2">
    <location>
        <begin position="63"/>
        <end position="135"/>
    </location>
</feature>
<dbReference type="AlphaFoldDB" id="A0A7R8CJF3"/>
<feature type="compositionally biased region" description="Acidic residues" evidence="1">
    <location>
        <begin position="26"/>
        <end position="40"/>
    </location>
</feature>